<dbReference type="PANTHER" id="PTHR18945">
    <property type="entry name" value="NEUROTRANSMITTER GATED ION CHANNEL"/>
    <property type="match status" value="1"/>
</dbReference>
<comment type="subcellular location">
    <subcellularLocation>
        <location evidence="1">Membrane</location>
        <topology evidence="1">Multi-pass membrane protein</topology>
    </subcellularLocation>
</comment>
<dbReference type="EMBL" id="LIAE01010475">
    <property type="protein sequence ID" value="PAV60292.1"/>
    <property type="molecule type" value="Genomic_DNA"/>
</dbReference>
<dbReference type="AlphaFoldDB" id="A0A2A2JFK5"/>
<evidence type="ECO:0000256" key="1">
    <source>
        <dbReference type="ARBA" id="ARBA00004141"/>
    </source>
</evidence>
<protein>
    <recommendedName>
        <fullName evidence="4">Neurotransmitter-gated ion-channel ligand-binding domain-containing protein</fullName>
    </recommendedName>
</protein>
<dbReference type="Pfam" id="PF02931">
    <property type="entry name" value="Neur_chan_LBD"/>
    <property type="match status" value="1"/>
</dbReference>
<comment type="caution">
    <text evidence="5">The sequence shown here is derived from an EMBL/GenBank/DDBJ whole genome shotgun (WGS) entry which is preliminary data.</text>
</comment>
<dbReference type="Gene3D" id="2.70.170.10">
    <property type="entry name" value="Neurotransmitter-gated ion-channel ligand-binding domain"/>
    <property type="match status" value="1"/>
</dbReference>
<accession>A0A2A2JFK5</accession>
<dbReference type="GO" id="GO:0016020">
    <property type="term" value="C:membrane"/>
    <property type="evidence" value="ECO:0007669"/>
    <property type="project" value="UniProtKB-SubCell"/>
</dbReference>
<keyword evidence="3" id="KW-0407">Ion channel</keyword>
<evidence type="ECO:0000313" key="6">
    <source>
        <dbReference type="Proteomes" id="UP000218231"/>
    </source>
</evidence>
<evidence type="ECO:0000259" key="4">
    <source>
        <dbReference type="Pfam" id="PF02931"/>
    </source>
</evidence>
<reference evidence="5 6" key="1">
    <citation type="journal article" date="2017" name="Curr. Biol.">
        <title>Genome architecture and evolution of a unichromosomal asexual nematode.</title>
        <authorList>
            <person name="Fradin H."/>
            <person name="Zegar C."/>
            <person name="Gutwein M."/>
            <person name="Lucas J."/>
            <person name="Kovtun M."/>
            <person name="Corcoran D."/>
            <person name="Baugh L.R."/>
            <person name="Kiontke K."/>
            <person name="Gunsalus K."/>
            <person name="Fitch D.H."/>
            <person name="Piano F."/>
        </authorList>
    </citation>
    <scope>NUCLEOTIDE SEQUENCE [LARGE SCALE GENOMIC DNA]</scope>
    <source>
        <strain evidence="5">PF1309</strain>
    </source>
</reference>
<gene>
    <name evidence="5" type="ORF">WR25_19174</name>
</gene>
<evidence type="ECO:0000313" key="5">
    <source>
        <dbReference type="EMBL" id="PAV60292.1"/>
    </source>
</evidence>
<keyword evidence="2" id="KW-0472">Membrane</keyword>
<evidence type="ECO:0000256" key="2">
    <source>
        <dbReference type="ARBA" id="ARBA00023136"/>
    </source>
</evidence>
<dbReference type="PROSITE" id="PS00236">
    <property type="entry name" value="NEUROTR_ION_CHANNEL"/>
    <property type="match status" value="1"/>
</dbReference>
<feature type="domain" description="Neurotransmitter-gated ion-channel ligand-binding" evidence="4">
    <location>
        <begin position="61"/>
        <end position="191"/>
    </location>
</feature>
<dbReference type="GO" id="GO:0005230">
    <property type="term" value="F:extracellular ligand-gated monoatomic ion channel activity"/>
    <property type="evidence" value="ECO:0007669"/>
    <property type="project" value="InterPro"/>
</dbReference>
<keyword evidence="3" id="KW-0813">Transport</keyword>
<dbReference type="STRING" id="2018661.A0A2A2JFK5"/>
<dbReference type="Proteomes" id="UP000218231">
    <property type="component" value="Unassembled WGS sequence"/>
</dbReference>
<proteinExistence type="inferred from homology"/>
<evidence type="ECO:0000256" key="3">
    <source>
        <dbReference type="RuleBase" id="RU000687"/>
    </source>
</evidence>
<dbReference type="InterPro" id="IPR006202">
    <property type="entry name" value="Neur_chan_lig-bd"/>
</dbReference>
<comment type="similarity">
    <text evidence="3">Belongs to the ligand-gated ion channel (TC 1.A.9) family.</text>
</comment>
<organism evidence="5 6">
    <name type="scientific">Diploscapter pachys</name>
    <dbReference type="NCBI Taxonomy" id="2018661"/>
    <lineage>
        <taxon>Eukaryota</taxon>
        <taxon>Metazoa</taxon>
        <taxon>Ecdysozoa</taxon>
        <taxon>Nematoda</taxon>
        <taxon>Chromadorea</taxon>
        <taxon>Rhabditida</taxon>
        <taxon>Rhabditina</taxon>
        <taxon>Rhabditomorpha</taxon>
        <taxon>Rhabditoidea</taxon>
        <taxon>Rhabditidae</taxon>
        <taxon>Diploscapter</taxon>
    </lineage>
</organism>
<dbReference type="GO" id="GO:0004888">
    <property type="term" value="F:transmembrane signaling receptor activity"/>
    <property type="evidence" value="ECO:0007669"/>
    <property type="project" value="InterPro"/>
</dbReference>
<dbReference type="SUPFAM" id="SSF63712">
    <property type="entry name" value="Nicotinic receptor ligand binding domain-like"/>
    <property type="match status" value="1"/>
</dbReference>
<name>A0A2A2JFK5_9BILA</name>
<keyword evidence="3" id="KW-0406">Ion transport</keyword>
<dbReference type="InterPro" id="IPR036734">
    <property type="entry name" value="Neur_chan_lig-bd_sf"/>
</dbReference>
<dbReference type="InterPro" id="IPR018000">
    <property type="entry name" value="Neurotransmitter_ion_chnl_CS"/>
</dbReference>
<dbReference type="CDD" id="cd18989">
    <property type="entry name" value="LGIC_ECD_cation"/>
    <property type="match status" value="1"/>
</dbReference>
<sequence>MSPTRVAFLAKKQITRKGLLDEAPPRQRRMDSYEDDFGNGVTIFPDDPYSKLAAWVKATARHHLPVKHPKTKLDVYVSAGLYQIVDLDQRNNLATVSAYLEVFWIDEFLKFNASDFDGINKVFVPLKWLWKPEFYMYHSVHGRVPDYPPDASAEIRSDGRVRMFVSISSKSFCPINFKRFPFDKQKCTFSVSQ</sequence>
<dbReference type="InterPro" id="IPR006201">
    <property type="entry name" value="Neur_channel"/>
</dbReference>
<dbReference type="PRINTS" id="PR00252">
    <property type="entry name" value="NRIONCHANNEL"/>
</dbReference>
<keyword evidence="6" id="KW-1185">Reference proteome</keyword>
<dbReference type="OrthoDB" id="5975154at2759"/>